<name>A0ABD3WI58_SINWO</name>
<protein>
    <submittedName>
        <fullName evidence="2">Uncharacterized protein</fullName>
    </submittedName>
</protein>
<dbReference type="AlphaFoldDB" id="A0ABD3WI58"/>
<proteinExistence type="predicted"/>
<dbReference type="Proteomes" id="UP001634394">
    <property type="component" value="Unassembled WGS sequence"/>
</dbReference>
<accession>A0ABD3WI58</accession>
<dbReference type="EMBL" id="JBJQND010000006">
    <property type="protein sequence ID" value="KAL3873226.1"/>
    <property type="molecule type" value="Genomic_DNA"/>
</dbReference>
<gene>
    <name evidence="2" type="ORF">ACJMK2_036366</name>
</gene>
<evidence type="ECO:0000313" key="3">
    <source>
        <dbReference type="Proteomes" id="UP001634394"/>
    </source>
</evidence>
<sequence>MGKNWSPSEDMAAECTTAKRSEYICSINIQRSTNSKEMTETVPEKTLALVPESK</sequence>
<evidence type="ECO:0000313" key="2">
    <source>
        <dbReference type="EMBL" id="KAL3873226.1"/>
    </source>
</evidence>
<feature type="region of interest" description="Disordered" evidence="1">
    <location>
        <begin position="34"/>
        <end position="54"/>
    </location>
</feature>
<keyword evidence="3" id="KW-1185">Reference proteome</keyword>
<evidence type="ECO:0000256" key="1">
    <source>
        <dbReference type="SAM" id="MobiDB-lite"/>
    </source>
</evidence>
<reference evidence="2 3" key="1">
    <citation type="submission" date="2024-11" db="EMBL/GenBank/DDBJ databases">
        <title>Chromosome-level genome assembly of the freshwater bivalve Anodonta woodiana.</title>
        <authorList>
            <person name="Chen X."/>
        </authorList>
    </citation>
    <scope>NUCLEOTIDE SEQUENCE [LARGE SCALE GENOMIC DNA]</scope>
    <source>
        <strain evidence="2">MN2024</strain>
        <tissue evidence="2">Gills</tissue>
    </source>
</reference>
<comment type="caution">
    <text evidence="2">The sequence shown here is derived from an EMBL/GenBank/DDBJ whole genome shotgun (WGS) entry which is preliminary data.</text>
</comment>
<organism evidence="2 3">
    <name type="scientific">Sinanodonta woodiana</name>
    <name type="common">Chinese pond mussel</name>
    <name type="synonym">Anodonta woodiana</name>
    <dbReference type="NCBI Taxonomy" id="1069815"/>
    <lineage>
        <taxon>Eukaryota</taxon>
        <taxon>Metazoa</taxon>
        <taxon>Spiralia</taxon>
        <taxon>Lophotrochozoa</taxon>
        <taxon>Mollusca</taxon>
        <taxon>Bivalvia</taxon>
        <taxon>Autobranchia</taxon>
        <taxon>Heteroconchia</taxon>
        <taxon>Palaeoheterodonta</taxon>
        <taxon>Unionida</taxon>
        <taxon>Unionoidea</taxon>
        <taxon>Unionidae</taxon>
        <taxon>Unioninae</taxon>
        <taxon>Sinanodonta</taxon>
    </lineage>
</organism>